<reference evidence="2 3" key="1">
    <citation type="submission" date="2016-10" db="EMBL/GenBank/DDBJ databases">
        <authorList>
            <person name="de Groot N.N."/>
        </authorList>
    </citation>
    <scope>NUCLEOTIDE SEQUENCE [LARGE SCALE GENOMIC DNA]</scope>
    <source>
        <strain evidence="2 3">DSM 12992</strain>
    </source>
</reference>
<gene>
    <name evidence="2" type="ORF">SAMN05421842_1432</name>
</gene>
<protein>
    <submittedName>
        <fullName evidence="2">Uncharacterized protein</fullName>
    </submittedName>
</protein>
<evidence type="ECO:0000313" key="3">
    <source>
        <dbReference type="Proteomes" id="UP000199263"/>
    </source>
</evidence>
<dbReference type="AlphaFoldDB" id="A0A1I1S2K7"/>
<evidence type="ECO:0000256" key="1">
    <source>
        <dbReference type="SAM" id="MobiDB-lite"/>
    </source>
</evidence>
<evidence type="ECO:0000313" key="2">
    <source>
        <dbReference type="EMBL" id="SFD40834.1"/>
    </source>
</evidence>
<organism evidence="2 3">
    <name type="scientific">Clostridium uliginosum</name>
    <dbReference type="NCBI Taxonomy" id="119641"/>
    <lineage>
        <taxon>Bacteria</taxon>
        <taxon>Bacillati</taxon>
        <taxon>Bacillota</taxon>
        <taxon>Clostridia</taxon>
        <taxon>Eubacteriales</taxon>
        <taxon>Clostridiaceae</taxon>
        <taxon>Clostridium</taxon>
    </lineage>
</organism>
<proteinExistence type="predicted"/>
<feature type="region of interest" description="Disordered" evidence="1">
    <location>
        <begin position="27"/>
        <end position="46"/>
    </location>
</feature>
<dbReference type="EMBL" id="FOMG01000043">
    <property type="protein sequence ID" value="SFD40834.1"/>
    <property type="molecule type" value="Genomic_DNA"/>
</dbReference>
<keyword evidence="3" id="KW-1185">Reference proteome</keyword>
<name>A0A1I1S2K7_9CLOT</name>
<accession>A0A1I1S2K7</accession>
<dbReference type="Proteomes" id="UP000199263">
    <property type="component" value="Unassembled WGS sequence"/>
</dbReference>
<sequence>MSKNKKEKLDQKTGNLTNAKVKEYVEHEENTNNYTAKGKGNQYKKF</sequence>
<dbReference type="RefSeq" id="WP_175560022.1">
    <property type="nucleotide sequence ID" value="NZ_FOMG01000043.1"/>
</dbReference>